<evidence type="ECO:0008006" key="3">
    <source>
        <dbReference type="Google" id="ProtNLM"/>
    </source>
</evidence>
<protein>
    <recommendedName>
        <fullName evidence="3">Tetratricopeptide repeat-containing protein</fullName>
    </recommendedName>
</protein>
<reference evidence="1 2" key="1">
    <citation type="submission" date="2017-04" db="EMBL/GenBank/DDBJ databases">
        <authorList>
            <person name="Afonso C.L."/>
            <person name="Miller P.J."/>
            <person name="Scott M.A."/>
            <person name="Spackman E."/>
            <person name="Goraichik I."/>
            <person name="Dimitrov K.M."/>
            <person name="Suarez D.L."/>
            <person name="Swayne D.E."/>
        </authorList>
    </citation>
    <scope>NUCLEOTIDE SEQUENCE [LARGE SCALE GENOMIC DNA]</scope>
    <source>
        <strain evidence="1 2">DSM 26133</strain>
    </source>
</reference>
<keyword evidence="2" id="KW-1185">Reference proteome</keyword>
<dbReference type="OrthoDB" id="1400529at2"/>
<accession>A0A1W2GMN8</accession>
<dbReference type="Proteomes" id="UP000192472">
    <property type="component" value="Unassembled WGS sequence"/>
</dbReference>
<proteinExistence type="predicted"/>
<dbReference type="EMBL" id="FWYF01000004">
    <property type="protein sequence ID" value="SMD37933.1"/>
    <property type="molecule type" value="Genomic_DNA"/>
</dbReference>
<evidence type="ECO:0000313" key="2">
    <source>
        <dbReference type="Proteomes" id="UP000192472"/>
    </source>
</evidence>
<sequence>MKVKLKKFTAFASDVLPHEADYLVNIQQFDDDQKLSILKKIQVNAHNRGSKEPFNTFIDKRKYSGMMRWVQEKLDAIDVDKFFEWINEMDRKVITDAITPQEEKLLLRRIKNYQHPIHNFMKFFEMVLNYRHFLLIRLRYEAYEMVNKFIAKYQSTYDESKAVNKKLHEATVHIIDQFNHKIEDTSEWEDWMLDLFDNDQLDGFNRYMAVIRLTFLYFNSREFDKLKEVYDKLDKLLVEGKFYTRRILYNYYANRLMLHSKFDVLQQAEEYGYLSIRQKNSDHVQYLSNFSSILIRQGKIEEALNLLKESFSEIRNIDNFYHKIGFVSFYIKCLNLNNQPERGELMADSFLRIHKNDILTQRWYSFFTGYVQGLIRQKKYEKVLQIFKRYELLKKDQQDQKKDIYLPTIKWYYEIAQLKTGKINAETMLDSIVSLSREHFTDPHKSFILNQVLTELENYIPRTVTLAKSELHGQTK</sequence>
<gene>
    <name evidence="1" type="ORF">SAMN04488029_3546</name>
</gene>
<dbReference type="AlphaFoldDB" id="A0A1W2GMN8"/>
<dbReference type="STRING" id="692418.SAMN04488029_3546"/>
<organism evidence="1 2">
    <name type="scientific">Reichenbachiella faecimaris</name>
    <dbReference type="NCBI Taxonomy" id="692418"/>
    <lineage>
        <taxon>Bacteria</taxon>
        <taxon>Pseudomonadati</taxon>
        <taxon>Bacteroidota</taxon>
        <taxon>Cytophagia</taxon>
        <taxon>Cytophagales</taxon>
        <taxon>Reichenbachiellaceae</taxon>
        <taxon>Reichenbachiella</taxon>
    </lineage>
</organism>
<dbReference type="RefSeq" id="WP_084374177.1">
    <property type="nucleotide sequence ID" value="NZ_FWYF01000004.1"/>
</dbReference>
<name>A0A1W2GMN8_REIFA</name>
<dbReference type="InterPro" id="IPR011990">
    <property type="entry name" value="TPR-like_helical_dom_sf"/>
</dbReference>
<dbReference type="Gene3D" id="1.25.40.10">
    <property type="entry name" value="Tetratricopeptide repeat domain"/>
    <property type="match status" value="1"/>
</dbReference>
<evidence type="ECO:0000313" key="1">
    <source>
        <dbReference type="EMBL" id="SMD37933.1"/>
    </source>
</evidence>